<gene>
    <name evidence="2" type="ORF">TPC1_13410</name>
</gene>
<dbReference type="AlphaFoldDB" id="A0A146KCU5"/>
<dbReference type="Gene3D" id="3.15.10.10">
    <property type="entry name" value="Bactericidal permeability-increasing protein, domain 1"/>
    <property type="match status" value="1"/>
</dbReference>
<accession>A0A146KCU5</accession>
<protein>
    <submittedName>
        <fullName evidence="2">BPI-like protein</fullName>
    </submittedName>
</protein>
<dbReference type="Pfam" id="PF01273">
    <property type="entry name" value="LBP_BPI_CETP"/>
    <property type="match status" value="1"/>
</dbReference>
<feature type="domain" description="Lipid-binding serum glycoprotein N-terminal" evidence="1">
    <location>
        <begin position="35"/>
        <end position="196"/>
    </location>
</feature>
<organism evidence="2">
    <name type="scientific">Trepomonas sp. PC1</name>
    <dbReference type="NCBI Taxonomy" id="1076344"/>
    <lineage>
        <taxon>Eukaryota</taxon>
        <taxon>Metamonada</taxon>
        <taxon>Diplomonadida</taxon>
        <taxon>Hexamitidae</taxon>
        <taxon>Hexamitinae</taxon>
        <taxon>Trepomonas</taxon>
    </lineage>
</organism>
<feature type="non-terminal residue" evidence="2">
    <location>
        <position position="1"/>
    </location>
</feature>
<dbReference type="InterPro" id="IPR017942">
    <property type="entry name" value="Lipid-bd_serum_glycop_N"/>
</dbReference>
<evidence type="ECO:0000313" key="2">
    <source>
        <dbReference type="EMBL" id="JAP94068.1"/>
    </source>
</evidence>
<proteinExistence type="predicted"/>
<dbReference type="InterPro" id="IPR017943">
    <property type="entry name" value="Bactericidal_perm-incr_a/b_dom"/>
</dbReference>
<dbReference type="SUPFAM" id="SSF55394">
    <property type="entry name" value="Bactericidal permeability-increasing protein, BPI"/>
    <property type="match status" value="1"/>
</dbReference>
<evidence type="ECO:0000259" key="1">
    <source>
        <dbReference type="Pfam" id="PF01273"/>
    </source>
</evidence>
<name>A0A146KCU5_9EUKA</name>
<reference evidence="2" key="1">
    <citation type="submission" date="2015-07" db="EMBL/GenBank/DDBJ databases">
        <title>Adaptation to a free-living lifestyle via gene acquisitions in the diplomonad Trepomonas sp. PC1.</title>
        <authorList>
            <person name="Xu F."/>
            <person name="Jerlstrom-Hultqvist J."/>
            <person name="Kolisko M."/>
            <person name="Simpson A.G.B."/>
            <person name="Roger A.J."/>
            <person name="Svard S.G."/>
            <person name="Andersson J.O."/>
        </authorList>
    </citation>
    <scope>NUCLEOTIDE SEQUENCE</scope>
    <source>
        <strain evidence="2">PC1</strain>
    </source>
</reference>
<dbReference type="GO" id="GO:0008289">
    <property type="term" value="F:lipid binding"/>
    <property type="evidence" value="ECO:0007669"/>
    <property type="project" value="InterPro"/>
</dbReference>
<dbReference type="EMBL" id="GDID01002538">
    <property type="protein sequence ID" value="JAP94068.1"/>
    <property type="molecule type" value="Transcribed_RNA"/>
</dbReference>
<sequence length="411" mass="47336">IQYIMQHECGNFTFVSKPKISVKDTLITVKLTETGLNKYVKQNVDYLYQFLTDINIPDITVTAGLFQLTLIDVHMKDLSVPIIDLKFIENTSQFNMMNLKISFQFHFKIQQQTYPYVSDEGDGTLSVAVHILGEVQPQFIESCPDRVQMQTVSSQLILDEIRLKMNGNMQFLYDTLSPILTSAIKQVFNARMNQVLYEQLIIGFNFALTDYRQVVQSADSTYGADNRNVNVKITPDFLVSQFTCQVHKVDFATKTVQNWVETTAQPRPEVVSNYDIQYFIQKDVYQIALNCFNEFTEEFKDVKFEVMKFVRMGLMTKAQTKDFSAVLLFQIKIDFREYKKADNDSNFNLAFNKVLECVGDCAKVETLGYEVEKHSNRAAVAIAQSNSMDARECINIYVNDNYFHVGCQQFV</sequence>